<organism evidence="1 2">
    <name type="scientific">Spiromyces aspiralis</name>
    <dbReference type="NCBI Taxonomy" id="68401"/>
    <lineage>
        <taxon>Eukaryota</taxon>
        <taxon>Fungi</taxon>
        <taxon>Fungi incertae sedis</taxon>
        <taxon>Zoopagomycota</taxon>
        <taxon>Kickxellomycotina</taxon>
        <taxon>Kickxellomycetes</taxon>
        <taxon>Kickxellales</taxon>
        <taxon>Kickxellaceae</taxon>
        <taxon>Spiromyces</taxon>
    </lineage>
</organism>
<gene>
    <name evidence="1" type="ORF">EV182_008391</name>
</gene>
<sequence>MYPKVASTVLIIAAAVSALSASHFVAGRPLDNGAPGSPSSPALNGQASSPNVPSHAAGSAVPGIQGPSESVARFSPNGQQLQLGNDMLAPTGGPSAGGLPGSEGSQNNGDLANANSLWLQQQEEWQQQQQKWQLEQIQQQEKLQAGSGTEGHNANTAGRAVNVPNAGTTGPQGQNPASLSQPLIGQGNNNPIEGGGVPGVQ</sequence>
<keyword evidence="2" id="KW-1185">Reference proteome</keyword>
<dbReference type="Proteomes" id="UP001145114">
    <property type="component" value="Unassembled WGS sequence"/>
</dbReference>
<dbReference type="EMBL" id="JAMZIH010004287">
    <property type="protein sequence ID" value="KAJ1676338.1"/>
    <property type="molecule type" value="Genomic_DNA"/>
</dbReference>
<reference evidence="1" key="1">
    <citation type="submission" date="2022-06" db="EMBL/GenBank/DDBJ databases">
        <title>Phylogenomic reconstructions and comparative analyses of Kickxellomycotina fungi.</title>
        <authorList>
            <person name="Reynolds N.K."/>
            <person name="Stajich J.E."/>
            <person name="Barry K."/>
            <person name="Grigoriev I.V."/>
            <person name="Crous P."/>
            <person name="Smith M.E."/>
        </authorList>
    </citation>
    <scope>NUCLEOTIDE SEQUENCE</scope>
    <source>
        <strain evidence="1">RSA 2271</strain>
    </source>
</reference>
<accession>A0ACC1HKM5</accession>
<evidence type="ECO:0000313" key="2">
    <source>
        <dbReference type="Proteomes" id="UP001145114"/>
    </source>
</evidence>
<protein>
    <submittedName>
        <fullName evidence="1">Uncharacterized protein</fullName>
    </submittedName>
</protein>
<comment type="caution">
    <text evidence="1">The sequence shown here is derived from an EMBL/GenBank/DDBJ whole genome shotgun (WGS) entry which is preliminary data.</text>
</comment>
<name>A0ACC1HKM5_9FUNG</name>
<evidence type="ECO:0000313" key="1">
    <source>
        <dbReference type="EMBL" id="KAJ1676338.1"/>
    </source>
</evidence>
<proteinExistence type="predicted"/>